<name>A0ABP9V0N6_9BACT</name>
<evidence type="ECO:0000313" key="2">
    <source>
        <dbReference type="Proteomes" id="UP001424741"/>
    </source>
</evidence>
<evidence type="ECO:0000313" key="1">
    <source>
        <dbReference type="EMBL" id="GAA5494867.1"/>
    </source>
</evidence>
<dbReference type="Proteomes" id="UP001424741">
    <property type="component" value="Unassembled WGS sequence"/>
</dbReference>
<accession>A0ABP9V0N6</accession>
<comment type="caution">
    <text evidence="1">The sequence shown here is derived from an EMBL/GenBank/DDBJ whole genome shotgun (WGS) entry which is preliminary data.</text>
</comment>
<proteinExistence type="predicted"/>
<evidence type="ECO:0008006" key="3">
    <source>
        <dbReference type="Google" id="ProtNLM"/>
    </source>
</evidence>
<dbReference type="RefSeq" id="WP_346187746.1">
    <property type="nucleotide sequence ID" value="NZ_BAABRL010000002.1"/>
</dbReference>
<protein>
    <recommendedName>
        <fullName evidence="3">Transporter</fullName>
    </recommendedName>
</protein>
<keyword evidence="2" id="KW-1185">Reference proteome</keyword>
<organism evidence="1 2">
    <name type="scientific">Rubritalea halochordaticola</name>
    <dbReference type="NCBI Taxonomy" id="714537"/>
    <lineage>
        <taxon>Bacteria</taxon>
        <taxon>Pseudomonadati</taxon>
        <taxon>Verrucomicrobiota</taxon>
        <taxon>Verrucomicrobiia</taxon>
        <taxon>Verrucomicrobiales</taxon>
        <taxon>Rubritaleaceae</taxon>
        <taxon>Rubritalea</taxon>
    </lineage>
</organism>
<sequence length="301" mass="33340">MKLHRNVIALSTTLSLTCAYTYTNAQDLAVPLVDDLESTQSADELARELANPNSSLASLTFKLQYRQFDGDIPDAGDQDSYNLLFQPVFPFSLGESASGGEATFFARPAIPYFFNQPTFDIDSGKFESVSGMGDIVADFAYGVTEKNGLLWAFGMVTTVPTATDSRLGSGKWSVGPEIFLGKFEEWGVYGIFPSHQWDVAGWGDRSVNVTTIQPFLQILPGDGWSVGSAPIINYDWNDNQWSIPLQLQVAKTIKMGDTPVKLTFEANYYVESSDTFGQDWFIGFNFTPVVENFIENWIKGK</sequence>
<gene>
    <name evidence="1" type="ORF">Rhal01_01031</name>
</gene>
<dbReference type="EMBL" id="BAABRL010000002">
    <property type="protein sequence ID" value="GAA5494867.1"/>
    <property type="molecule type" value="Genomic_DNA"/>
</dbReference>
<reference evidence="1 2" key="1">
    <citation type="submission" date="2024-02" db="EMBL/GenBank/DDBJ databases">
        <title>Rubritalea halochordaticola NBRC 107102.</title>
        <authorList>
            <person name="Ichikawa N."/>
            <person name="Katano-Makiyama Y."/>
            <person name="Hidaka K."/>
        </authorList>
    </citation>
    <scope>NUCLEOTIDE SEQUENCE [LARGE SCALE GENOMIC DNA]</scope>
    <source>
        <strain evidence="1 2">NBRC 107102</strain>
    </source>
</reference>